<gene>
    <name evidence="1" type="ORF">HNR32_002742</name>
</gene>
<proteinExistence type="predicted"/>
<dbReference type="Proteomes" id="UP000559117">
    <property type="component" value="Unassembled WGS sequence"/>
</dbReference>
<reference evidence="1 2" key="1">
    <citation type="submission" date="2020-08" db="EMBL/GenBank/DDBJ databases">
        <title>Genomic Encyclopedia of Type Strains, Phase IV (KMG-IV): sequencing the most valuable type-strain genomes for metagenomic binning, comparative biology and taxonomic classification.</title>
        <authorList>
            <person name="Goeker M."/>
        </authorList>
    </citation>
    <scope>NUCLEOTIDE SEQUENCE [LARGE SCALE GENOMIC DNA]</scope>
    <source>
        <strain evidence="1 2">DSM 24661</strain>
    </source>
</reference>
<accession>A0A840UMZ3</accession>
<keyword evidence="2" id="KW-1185">Reference proteome</keyword>
<protein>
    <submittedName>
        <fullName evidence="1">C_GCAxxG_C_C family probable redox protein</fullName>
    </submittedName>
</protein>
<sequence>MNRIEKATFLHHKGYNCAQSTACVFADLLSIDKKLLFKVVECYGSGMADNYGTCGALSGAAAVVGLLKSTGNLNGPPYSKAVTYPLIKEINNIFRHKNGSTICRELRGIDTKKPLRSCDGCIQDAVAILEKVLKLSENN</sequence>
<name>A0A840UMZ3_9FIRM</name>
<dbReference type="EMBL" id="JACHFH010000060">
    <property type="protein sequence ID" value="MBB5337580.1"/>
    <property type="molecule type" value="Genomic_DNA"/>
</dbReference>
<comment type="caution">
    <text evidence="1">The sequence shown here is derived from an EMBL/GenBank/DDBJ whole genome shotgun (WGS) entry which is preliminary data.</text>
</comment>
<dbReference type="NCBIfam" id="TIGR01909">
    <property type="entry name" value="C_GCAxxG_C_C"/>
    <property type="match status" value="1"/>
</dbReference>
<evidence type="ECO:0000313" key="1">
    <source>
        <dbReference type="EMBL" id="MBB5337580.1"/>
    </source>
</evidence>
<dbReference type="Pfam" id="PF09719">
    <property type="entry name" value="C_GCAxxG_C_C"/>
    <property type="match status" value="1"/>
</dbReference>
<dbReference type="InterPro" id="IPR010181">
    <property type="entry name" value="CGCAxxGCC_motif"/>
</dbReference>
<evidence type="ECO:0000313" key="2">
    <source>
        <dbReference type="Proteomes" id="UP000559117"/>
    </source>
</evidence>
<dbReference type="RefSeq" id="WP_183863499.1">
    <property type="nucleotide sequence ID" value="NZ_JACHFH010000060.1"/>
</dbReference>
<dbReference type="AlphaFoldDB" id="A0A840UMZ3"/>
<organism evidence="1 2">
    <name type="scientific">Pectinatus brassicae</name>
    <dbReference type="NCBI Taxonomy" id="862415"/>
    <lineage>
        <taxon>Bacteria</taxon>
        <taxon>Bacillati</taxon>
        <taxon>Bacillota</taxon>
        <taxon>Negativicutes</taxon>
        <taxon>Selenomonadales</taxon>
        <taxon>Selenomonadaceae</taxon>
        <taxon>Pectinatus</taxon>
    </lineage>
</organism>